<keyword evidence="13" id="KW-0732">Signal</keyword>
<dbReference type="PANTHER" id="PTHR32552:SF81">
    <property type="entry name" value="TONB-DEPENDENT OUTER MEMBRANE RECEPTOR"/>
    <property type="match status" value="1"/>
</dbReference>
<keyword evidence="8 12" id="KW-0798">TonB box</keyword>
<dbReference type="InterPro" id="IPR039426">
    <property type="entry name" value="TonB-dep_rcpt-like"/>
</dbReference>
<evidence type="ECO:0000313" key="16">
    <source>
        <dbReference type="Proteomes" id="UP001141619"/>
    </source>
</evidence>
<organism evidence="15 16">
    <name type="scientific">Govanella unica</name>
    <dbReference type="NCBI Taxonomy" id="2975056"/>
    <lineage>
        <taxon>Bacteria</taxon>
        <taxon>Pseudomonadati</taxon>
        <taxon>Pseudomonadota</taxon>
        <taxon>Alphaproteobacteria</taxon>
        <taxon>Emcibacterales</taxon>
        <taxon>Govanellaceae</taxon>
        <taxon>Govanella</taxon>
    </lineage>
</organism>
<keyword evidence="6" id="KW-0408">Iron</keyword>
<protein>
    <submittedName>
        <fullName evidence="15">TonB-dependent receptor</fullName>
    </submittedName>
</protein>
<evidence type="ECO:0000259" key="14">
    <source>
        <dbReference type="PROSITE" id="PS50008"/>
    </source>
</evidence>
<evidence type="ECO:0000256" key="1">
    <source>
        <dbReference type="ARBA" id="ARBA00004571"/>
    </source>
</evidence>
<keyword evidence="16" id="KW-1185">Reference proteome</keyword>
<evidence type="ECO:0000256" key="3">
    <source>
        <dbReference type="ARBA" id="ARBA00022452"/>
    </source>
</evidence>
<feature type="chain" id="PRO_5040978640" evidence="13">
    <location>
        <begin position="27"/>
        <end position="709"/>
    </location>
</feature>
<comment type="caution">
    <text evidence="15">The sequence shown here is derived from an EMBL/GenBank/DDBJ whole genome shotgun (WGS) entry which is preliminary data.</text>
</comment>
<reference evidence="15" key="2">
    <citation type="journal article" date="2023" name="Syst. Appl. Microbiol.">
        <title>Govania unica gen. nov., sp. nov., a rare biosphere bacterium that represents a novel family in the class Alphaproteobacteria.</title>
        <authorList>
            <person name="Vandamme P."/>
            <person name="Peeters C."/>
            <person name="Hettiarachchi A."/>
            <person name="Cnockaert M."/>
            <person name="Carlier A."/>
        </authorList>
    </citation>
    <scope>NUCLEOTIDE SEQUENCE</scope>
    <source>
        <strain evidence="15">LMG 31809</strain>
    </source>
</reference>
<dbReference type="InterPro" id="IPR012910">
    <property type="entry name" value="Plug_dom"/>
</dbReference>
<evidence type="ECO:0000256" key="11">
    <source>
        <dbReference type="PROSITE-ProRule" id="PRU01360"/>
    </source>
</evidence>
<dbReference type="EMBL" id="JANWOI010000003">
    <property type="protein sequence ID" value="MDA5194219.1"/>
    <property type="molecule type" value="Genomic_DNA"/>
</dbReference>
<dbReference type="CDD" id="cd01347">
    <property type="entry name" value="ligand_gated_channel"/>
    <property type="match status" value="1"/>
</dbReference>
<evidence type="ECO:0000256" key="13">
    <source>
        <dbReference type="SAM" id="SignalP"/>
    </source>
</evidence>
<reference evidence="15" key="1">
    <citation type="submission" date="2022-08" db="EMBL/GenBank/DDBJ databases">
        <authorList>
            <person name="Vandamme P."/>
            <person name="Hettiarachchi A."/>
            <person name="Peeters C."/>
            <person name="Cnockaert M."/>
            <person name="Carlier A."/>
        </authorList>
    </citation>
    <scope>NUCLEOTIDE SEQUENCE</scope>
    <source>
        <strain evidence="15">LMG 31809</strain>
    </source>
</reference>
<dbReference type="SUPFAM" id="SSF56935">
    <property type="entry name" value="Porins"/>
    <property type="match status" value="1"/>
</dbReference>
<feature type="signal peptide" evidence="13">
    <location>
        <begin position="1"/>
        <end position="26"/>
    </location>
</feature>
<evidence type="ECO:0000256" key="10">
    <source>
        <dbReference type="ARBA" id="ARBA00023237"/>
    </source>
</evidence>
<dbReference type="RefSeq" id="WP_274943923.1">
    <property type="nucleotide sequence ID" value="NZ_JANWOI010000003.1"/>
</dbReference>
<keyword evidence="2 11" id="KW-0813">Transport</keyword>
<dbReference type="InterPro" id="IPR036942">
    <property type="entry name" value="Beta-barrel_TonB_sf"/>
</dbReference>
<evidence type="ECO:0000256" key="6">
    <source>
        <dbReference type="ARBA" id="ARBA00023004"/>
    </source>
</evidence>
<dbReference type="GO" id="GO:0004435">
    <property type="term" value="F:phosphatidylinositol-4,5-bisphosphate phospholipase C activity"/>
    <property type="evidence" value="ECO:0007669"/>
    <property type="project" value="InterPro"/>
</dbReference>
<dbReference type="GO" id="GO:0006629">
    <property type="term" value="P:lipid metabolic process"/>
    <property type="evidence" value="ECO:0007669"/>
    <property type="project" value="InterPro"/>
</dbReference>
<dbReference type="InterPro" id="IPR000531">
    <property type="entry name" value="Beta-barrel_TonB"/>
</dbReference>
<evidence type="ECO:0000256" key="5">
    <source>
        <dbReference type="ARBA" id="ARBA00022692"/>
    </source>
</evidence>
<dbReference type="PROSITE" id="PS52016">
    <property type="entry name" value="TONB_DEPENDENT_REC_3"/>
    <property type="match status" value="1"/>
</dbReference>
<evidence type="ECO:0000256" key="7">
    <source>
        <dbReference type="ARBA" id="ARBA00023065"/>
    </source>
</evidence>
<evidence type="ECO:0000313" key="15">
    <source>
        <dbReference type="EMBL" id="MDA5194219.1"/>
    </source>
</evidence>
<keyword evidence="3 11" id="KW-1134">Transmembrane beta strand</keyword>
<dbReference type="GO" id="GO:0009279">
    <property type="term" value="C:cell outer membrane"/>
    <property type="evidence" value="ECO:0007669"/>
    <property type="project" value="UniProtKB-SubCell"/>
</dbReference>
<name>A0A9X3TYS1_9PROT</name>
<evidence type="ECO:0000256" key="12">
    <source>
        <dbReference type="RuleBase" id="RU003357"/>
    </source>
</evidence>
<keyword evidence="4" id="KW-0410">Iron transport</keyword>
<feature type="domain" description="PI-PLC Y-box" evidence="14">
    <location>
        <begin position="305"/>
        <end position="362"/>
    </location>
</feature>
<comment type="subcellular location">
    <subcellularLocation>
        <location evidence="1 11">Cell outer membrane</location>
        <topology evidence="1 11">Multi-pass membrane protein</topology>
    </subcellularLocation>
</comment>
<dbReference type="InterPro" id="IPR001711">
    <property type="entry name" value="PLipase_C_Pinositol-sp_Y"/>
</dbReference>
<gene>
    <name evidence="15" type="ORF">NYP16_09675</name>
</gene>
<dbReference type="Pfam" id="PF07715">
    <property type="entry name" value="Plug"/>
    <property type="match status" value="1"/>
</dbReference>
<dbReference type="Gene3D" id="2.40.170.20">
    <property type="entry name" value="TonB-dependent receptor, beta-barrel domain"/>
    <property type="match status" value="1"/>
</dbReference>
<keyword evidence="5 11" id="KW-0812">Transmembrane</keyword>
<keyword evidence="7" id="KW-0406">Ion transport</keyword>
<evidence type="ECO:0000256" key="9">
    <source>
        <dbReference type="ARBA" id="ARBA00023136"/>
    </source>
</evidence>
<keyword evidence="9 11" id="KW-0472">Membrane</keyword>
<dbReference type="GO" id="GO:0035556">
    <property type="term" value="P:intracellular signal transduction"/>
    <property type="evidence" value="ECO:0007669"/>
    <property type="project" value="InterPro"/>
</dbReference>
<dbReference type="Pfam" id="PF00593">
    <property type="entry name" value="TonB_dep_Rec_b-barrel"/>
    <property type="match status" value="1"/>
</dbReference>
<dbReference type="PROSITE" id="PS50008">
    <property type="entry name" value="PIPLC_Y_DOMAIN"/>
    <property type="match status" value="1"/>
</dbReference>
<keyword evidence="10 11" id="KW-0998">Cell outer membrane</keyword>
<evidence type="ECO:0000256" key="8">
    <source>
        <dbReference type="ARBA" id="ARBA00023077"/>
    </source>
</evidence>
<comment type="similarity">
    <text evidence="11 12">Belongs to the TonB-dependent receptor family.</text>
</comment>
<evidence type="ECO:0000256" key="2">
    <source>
        <dbReference type="ARBA" id="ARBA00022448"/>
    </source>
</evidence>
<proteinExistence type="inferred from homology"/>
<dbReference type="PANTHER" id="PTHR32552">
    <property type="entry name" value="FERRICHROME IRON RECEPTOR-RELATED"/>
    <property type="match status" value="1"/>
</dbReference>
<dbReference type="AlphaFoldDB" id="A0A9X3TYS1"/>
<dbReference type="GO" id="GO:0006826">
    <property type="term" value="P:iron ion transport"/>
    <property type="evidence" value="ECO:0007669"/>
    <property type="project" value="UniProtKB-KW"/>
</dbReference>
<evidence type="ECO:0000256" key="4">
    <source>
        <dbReference type="ARBA" id="ARBA00022496"/>
    </source>
</evidence>
<sequence>MARRKKSLQTISWMALVSFAVTPAVAEAAAADSAPVAFGLEEVIVTARKRNENIRDIPDTIQAISAETLERADVRSVTDIKQLVSNFQVVEAQQPGVVLINIRGIGQTRNGEPPIAVVVDGVQQNSPNQITQGLFDIERIEVLKGPQGALYGRNALGGAINITTKAPGDDLALLAELGYAEGKEFIARGSVSGPLVADKVGFRISGSYKDREGQIDNITVGEKVDFDKTKAIRGTLVFTPNENLSIDLRGSYYDQRAGAAWYRSGPVNASRDPVVANILGHGDRELADLSAKINYDMGAVSLSSVSSYSSIKSFLYEDLDYEALDLVRASQRMNVKAYSQELRLASSDQDARLSWMVGAYYLHTDRDIDTILYAGTDLTALPMPILLAMASASGKNAAYAAFGQAIYNVTDAWRLTLGLRYDIDDRDMRDQAPVVPTAQVDFDTKFKSLQPKISLSYSFEDKSLAYATIAKGFRSGGFNDNDVVTRLYKKEQVWSYEAGFKAILANNLVNVNGAVYYMDIKDRQVAGLDLSTGPAQFIANPIPKSHVIGVELELLARPMEGLDVTVGGGLQTSKIDEYDQSVFANTLANGNYKGNKLNQMPGYTLNAAVQYTYPIASGNLISRVDVSGSGGAYYWEINNVDHRKEVWTVDLRLAYENGPYSITGFVRNLFDKRYDLEFVPAVFSGVATGQDLGAASPPRQFGVIGKVSF</sequence>
<keyword evidence="15" id="KW-0675">Receptor</keyword>
<accession>A0A9X3TYS1</accession>
<dbReference type="Proteomes" id="UP001141619">
    <property type="component" value="Unassembled WGS sequence"/>
</dbReference>